<dbReference type="Pfam" id="PF00584">
    <property type="entry name" value="SecE"/>
    <property type="match status" value="1"/>
</dbReference>
<dbReference type="GO" id="GO:0008320">
    <property type="term" value="F:protein transmembrane transporter activity"/>
    <property type="evidence" value="ECO:0007669"/>
    <property type="project" value="UniProtKB-UniRule"/>
</dbReference>
<keyword evidence="6 9" id="KW-1133">Transmembrane helix</keyword>
<reference evidence="10 11" key="1">
    <citation type="submission" date="2017-10" db="EMBL/GenBank/DDBJ databases">
        <title>Draft genome of Longibacter Salinarum.</title>
        <authorList>
            <person name="Goh K.M."/>
            <person name="Shamsir M.S."/>
            <person name="Lim S.W."/>
        </authorList>
    </citation>
    <scope>NUCLEOTIDE SEQUENCE [LARGE SCALE GENOMIC DNA]</scope>
    <source>
        <strain evidence="10 11">KCTC 52045</strain>
    </source>
</reference>
<keyword evidence="2 9" id="KW-0813">Transport</keyword>
<keyword evidence="3 9" id="KW-1003">Cell membrane</keyword>
<comment type="similarity">
    <text evidence="9">Belongs to the SecE/SEC61-gamma family.</text>
</comment>
<evidence type="ECO:0000313" key="11">
    <source>
        <dbReference type="Proteomes" id="UP000220102"/>
    </source>
</evidence>
<dbReference type="OrthoDB" id="9810735at2"/>
<evidence type="ECO:0000256" key="7">
    <source>
        <dbReference type="ARBA" id="ARBA00023010"/>
    </source>
</evidence>
<keyword evidence="8 9" id="KW-0472">Membrane</keyword>
<dbReference type="GO" id="GO:0009306">
    <property type="term" value="P:protein secretion"/>
    <property type="evidence" value="ECO:0007669"/>
    <property type="project" value="UniProtKB-UniRule"/>
</dbReference>
<evidence type="ECO:0000256" key="9">
    <source>
        <dbReference type="HAMAP-Rule" id="MF_00422"/>
    </source>
</evidence>
<name>A0A2A8D1N5_9BACT</name>
<keyword evidence="7 9" id="KW-0811">Translocation</keyword>
<dbReference type="NCBIfam" id="TIGR00964">
    <property type="entry name" value="secE_bact"/>
    <property type="match status" value="1"/>
</dbReference>
<evidence type="ECO:0000256" key="6">
    <source>
        <dbReference type="ARBA" id="ARBA00022989"/>
    </source>
</evidence>
<dbReference type="RefSeq" id="WP_098073618.1">
    <property type="nucleotide sequence ID" value="NZ_PDEQ01000001.1"/>
</dbReference>
<dbReference type="Proteomes" id="UP000220102">
    <property type="component" value="Unassembled WGS sequence"/>
</dbReference>
<sequence length="60" mass="6774">MGWIVEYLQNVITEMKKVNWPTTEELINSTLVTLVATIIISGFIFIADQAISTALEVIYQ</sequence>
<dbReference type="HAMAP" id="MF_00422">
    <property type="entry name" value="SecE"/>
    <property type="match status" value="1"/>
</dbReference>
<evidence type="ECO:0000256" key="8">
    <source>
        <dbReference type="ARBA" id="ARBA00023136"/>
    </source>
</evidence>
<dbReference type="PROSITE" id="PS01067">
    <property type="entry name" value="SECE_SEC61G"/>
    <property type="match status" value="1"/>
</dbReference>
<evidence type="ECO:0000256" key="5">
    <source>
        <dbReference type="ARBA" id="ARBA00022927"/>
    </source>
</evidence>
<keyword evidence="5 9" id="KW-0653">Protein transport</keyword>
<dbReference type="EMBL" id="PDEQ01000001">
    <property type="protein sequence ID" value="PEN14723.1"/>
    <property type="molecule type" value="Genomic_DNA"/>
</dbReference>
<comment type="function">
    <text evidence="9">Essential subunit of the Sec protein translocation channel SecYEG. Clamps together the 2 halves of SecY. May contact the channel plug during translocation.</text>
</comment>
<evidence type="ECO:0000256" key="1">
    <source>
        <dbReference type="ARBA" id="ARBA00004370"/>
    </source>
</evidence>
<keyword evidence="4 9" id="KW-0812">Transmembrane</keyword>
<dbReference type="GO" id="GO:0005886">
    <property type="term" value="C:plasma membrane"/>
    <property type="evidence" value="ECO:0007669"/>
    <property type="project" value="UniProtKB-SubCell"/>
</dbReference>
<protein>
    <recommendedName>
        <fullName evidence="9">Protein translocase subunit SecE</fullName>
    </recommendedName>
</protein>
<dbReference type="PANTHER" id="PTHR33910:SF1">
    <property type="entry name" value="PROTEIN TRANSLOCASE SUBUNIT SECE"/>
    <property type="match status" value="1"/>
</dbReference>
<dbReference type="PANTHER" id="PTHR33910">
    <property type="entry name" value="PROTEIN TRANSLOCASE SUBUNIT SECE"/>
    <property type="match status" value="1"/>
</dbReference>
<comment type="caution">
    <text evidence="10">The sequence shown here is derived from an EMBL/GenBank/DDBJ whole genome shotgun (WGS) entry which is preliminary data.</text>
</comment>
<keyword evidence="11" id="KW-1185">Reference proteome</keyword>
<dbReference type="GO" id="GO:0006605">
    <property type="term" value="P:protein targeting"/>
    <property type="evidence" value="ECO:0007669"/>
    <property type="project" value="UniProtKB-UniRule"/>
</dbReference>
<comment type="subcellular location">
    <subcellularLocation>
        <location evidence="9">Cell membrane</location>
        <topology evidence="9">Single-pass membrane protein</topology>
    </subcellularLocation>
    <subcellularLocation>
        <location evidence="1">Membrane</location>
    </subcellularLocation>
</comment>
<feature type="transmembrane region" description="Helical" evidence="9">
    <location>
        <begin position="26"/>
        <end position="46"/>
    </location>
</feature>
<dbReference type="InterPro" id="IPR001901">
    <property type="entry name" value="Translocase_SecE/Sec61-g"/>
</dbReference>
<comment type="subunit">
    <text evidence="9">Component of the Sec protein translocase complex. Heterotrimer consisting of SecY, SecE and SecG subunits. The heterotrimers can form oligomers, although 1 heterotrimer is thought to be able to translocate proteins. Interacts with the ribosome. Interacts with SecDF, and other proteins may be involved. Interacts with SecA.</text>
</comment>
<dbReference type="InterPro" id="IPR038379">
    <property type="entry name" value="SecE_sf"/>
</dbReference>
<proteinExistence type="inferred from homology"/>
<dbReference type="InterPro" id="IPR005807">
    <property type="entry name" value="SecE_bac"/>
</dbReference>
<dbReference type="GO" id="GO:0043952">
    <property type="term" value="P:protein transport by the Sec complex"/>
    <property type="evidence" value="ECO:0007669"/>
    <property type="project" value="UniProtKB-UniRule"/>
</dbReference>
<organism evidence="10 11">
    <name type="scientific">Longibacter salinarum</name>
    <dbReference type="NCBI Taxonomy" id="1850348"/>
    <lineage>
        <taxon>Bacteria</taxon>
        <taxon>Pseudomonadati</taxon>
        <taxon>Rhodothermota</taxon>
        <taxon>Rhodothermia</taxon>
        <taxon>Rhodothermales</taxon>
        <taxon>Salisaetaceae</taxon>
        <taxon>Longibacter</taxon>
    </lineage>
</organism>
<evidence type="ECO:0000256" key="4">
    <source>
        <dbReference type="ARBA" id="ARBA00022692"/>
    </source>
</evidence>
<accession>A0A2A8D1N5</accession>
<evidence type="ECO:0000256" key="3">
    <source>
        <dbReference type="ARBA" id="ARBA00022475"/>
    </source>
</evidence>
<dbReference type="GO" id="GO:0065002">
    <property type="term" value="P:intracellular protein transmembrane transport"/>
    <property type="evidence" value="ECO:0007669"/>
    <property type="project" value="UniProtKB-UniRule"/>
</dbReference>
<evidence type="ECO:0000256" key="2">
    <source>
        <dbReference type="ARBA" id="ARBA00022448"/>
    </source>
</evidence>
<dbReference type="Gene3D" id="1.20.5.1030">
    <property type="entry name" value="Preprotein translocase secy subunit"/>
    <property type="match status" value="1"/>
</dbReference>
<gene>
    <name evidence="9 10" type="primary">secE</name>
    <name evidence="10" type="ORF">CRI94_00035</name>
</gene>
<dbReference type="AlphaFoldDB" id="A0A2A8D1N5"/>
<evidence type="ECO:0000313" key="10">
    <source>
        <dbReference type="EMBL" id="PEN14723.1"/>
    </source>
</evidence>